<feature type="region of interest" description="Disordered" evidence="1">
    <location>
        <begin position="1"/>
        <end position="46"/>
    </location>
</feature>
<dbReference type="EMBL" id="CP127294">
    <property type="protein sequence ID" value="WIX80361.1"/>
    <property type="molecule type" value="Genomic_DNA"/>
</dbReference>
<feature type="compositionally biased region" description="Low complexity" evidence="1">
    <location>
        <begin position="8"/>
        <end position="22"/>
    </location>
</feature>
<dbReference type="RefSeq" id="WP_285970992.1">
    <property type="nucleotide sequence ID" value="NZ_CP127294.1"/>
</dbReference>
<sequence>MPAESTEEPTPTTVPPVTTGEPPHGGGTTTQPDGSFDPYDEPTTSK</sequence>
<name>A0A9Y2IJX2_9PSEU</name>
<organism evidence="2 3">
    <name type="scientific">Amycolatopsis carbonis</name>
    <dbReference type="NCBI Taxonomy" id="715471"/>
    <lineage>
        <taxon>Bacteria</taxon>
        <taxon>Bacillati</taxon>
        <taxon>Actinomycetota</taxon>
        <taxon>Actinomycetes</taxon>
        <taxon>Pseudonocardiales</taxon>
        <taxon>Pseudonocardiaceae</taxon>
        <taxon>Amycolatopsis</taxon>
    </lineage>
</organism>
<gene>
    <name evidence="2" type="ORF">QRX50_06165</name>
</gene>
<accession>A0A9Y2IJX2</accession>
<dbReference type="KEGG" id="acab:QRX50_06165"/>
<proteinExistence type="predicted"/>
<dbReference type="AlphaFoldDB" id="A0A9Y2IJX2"/>
<reference evidence="2 3" key="1">
    <citation type="submission" date="2023-06" db="EMBL/GenBank/DDBJ databases">
        <authorList>
            <person name="Oyuntsetseg B."/>
            <person name="Kim S.B."/>
        </authorList>
    </citation>
    <scope>NUCLEOTIDE SEQUENCE [LARGE SCALE GENOMIC DNA]</scope>
    <source>
        <strain evidence="2 3">2-15</strain>
    </source>
</reference>
<evidence type="ECO:0000313" key="3">
    <source>
        <dbReference type="Proteomes" id="UP001236014"/>
    </source>
</evidence>
<evidence type="ECO:0000256" key="1">
    <source>
        <dbReference type="SAM" id="MobiDB-lite"/>
    </source>
</evidence>
<protein>
    <submittedName>
        <fullName evidence="2">Uncharacterized protein</fullName>
    </submittedName>
</protein>
<evidence type="ECO:0000313" key="2">
    <source>
        <dbReference type="EMBL" id="WIX80361.1"/>
    </source>
</evidence>
<keyword evidence="3" id="KW-1185">Reference proteome</keyword>
<dbReference type="Proteomes" id="UP001236014">
    <property type="component" value="Chromosome"/>
</dbReference>